<dbReference type="EMBL" id="CAXJIO010000010">
    <property type="protein sequence ID" value="CAL2101721.1"/>
    <property type="molecule type" value="Genomic_DNA"/>
</dbReference>
<accession>A0ABP1ET63</accession>
<evidence type="ECO:0008006" key="3">
    <source>
        <dbReference type="Google" id="ProtNLM"/>
    </source>
</evidence>
<comment type="caution">
    <text evidence="1">The sequence shown here is derived from an EMBL/GenBank/DDBJ whole genome shotgun (WGS) entry which is preliminary data.</text>
</comment>
<organism evidence="1 2">
    <name type="scientific">Tenacibaculum polynesiense</name>
    <dbReference type="NCBI Taxonomy" id="3137857"/>
    <lineage>
        <taxon>Bacteria</taxon>
        <taxon>Pseudomonadati</taxon>
        <taxon>Bacteroidota</taxon>
        <taxon>Flavobacteriia</taxon>
        <taxon>Flavobacteriales</taxon>
        <taxon>Flavobacteriaceae</taxon>
        <taxon>Tenacibaculum</taxon>
    </lineage>
</organism>
<sequence>METALKELVNNVKENIPGYRGVSVTELSSGESLICDSIIEGFDLELASAFNVEIINAKQQTMNKLNIHEELNDIQFNLSNQIHIINISENGEYFIYLALDREKANMGITKKLLNKYKVSLNSEL</sequence>
<reference evidence="1 2" key="1">
    <citation type="submission" date="2024-05" db="EMBL/GenBank/DDBJ databases">
        <authorList>
            <person name="Duchaud E."/>
        </authorList>
    </citation>
    <scope>NUCLEOTIDE SEQUENCE [LARGE SCALE GENOMIC DNA]</scope>
    <source>
        <strain evidence="1">Ena-SAMPLE-TAB-13-05-2024-13:56:06:370-140308</strain>
    </source>
</reference>
<keyword evidence="2" id="KW-1185">Reference proteome</keyword>
<name>A0ABP1ET63_9FLAO</name>
<proteinExistence type="predicted"/>
<evidence type="ECO:0000313" key="1">
    <source>
        <dbReference type="EMBL" id="CAL2101721.1"/>
    </source>
</evidence>
<gene>
    <name evidence="1" type="ORF">T190423A01A_10284</name>
</gene>
<dbReference type="RefSeq" id="WP_348715127.1">
    <property type="nucleotide sequence ID" value="NZ_CAXJIO010000010.1"/>
</dbReference>
<evidence type="ECO:0000313" key="2">
    <source>
        <dbReference type="Proteomes" id="UP001497527"/>
    </source>
</evidence>
<dbReference type="Proteomes" id="UP001497527">
    <property type="component" value="Unassembled WGS sequence"/>
</dbReference>
<protein>
    <recommendedName>
        <fullName evidence="3">Roadblock/LAMTOR2 domain-containing protein</fullName>
    </recommendedName>
</protein>